<proteinExistence type="inferred from homology"/>
<comment type="subcellular location">
    <subcellularLocation>
        <location evidence="9">Cell membrane</location>
        <topology evidence="9">Lipid-anchor</topology>
    </subcellularLocation>
    <subcellularLocation>
        <location evidence="1">Membrane</location>
    </subcellularLocation>
</comment>
<dbReference type="PANTHER" id="PTHR30203:SF20">
    <property type="entry name" value="MULTIDRUG RESISTANCE OUTER MEMBRANE PROTEIN MDTP-RELATED"/>
    <property type="match status" value="1"/>
</dbReference>
<feature type="coiled-coil region" evidence="10">
    <location>
        <begin position="223"/>
        <end position="250"/>
    </location>
</feature>
<dbReference type="PANTHER" id="PTHR30203">
    <property type="entry name" value="OUTER MEMBRANE CATION EFFLUX PROTEIN"/>
    <property type="match status" value="1"/>
</dbReference>
<evidence type="ECO:0000256" key="9">
    <source>
        <dbReference type="RuleBase" id="RU362097"/>
    </source>
</evidence>
<sequence>MNRTLLRLMLTSLLTLTACARQNDTLPKERALKIPELTLNSKIKSIDALEHSKPSWWAYFQDPQLDHLISLALKHNPDLAIARARINEAQGIARIKGAKLLPNVNANSSIQAAHWTENQFYPPPYGGSDTWNNALNLNLSYSLDLWGRYRDVNIAKRDVLAAAEQEHRAAALLLENNILQNYIRYVQTEALIKNNHELKTVEYKLIYIARMRLQHGLDNATSMHQLQQGLQELNDRKRALTGKSKLFKEELAALAGIGTSFHHPLDVHSLPITRQWQPPTFVPASLVGARPDVIARRWQVEAAAANVRVAQTEFYPNINIVAFLGGLAAAGSFLQFLHVSSAQYGVGPSITLPIFEGGRLRGNLREKSAEYNEAVSEYNETLIDAFKQVAQAITQLDSLSARRRTLHRRLADLRLILDISKKRFSAGITNKESVLQKSADILRLKQKKIDLNAAALENLGTLYASLGGAFMHGTLPDQNTPQS</sequence>
<keyword evidence="12" id="KW-1185">Reference proteome</keyword>
<evidence type="ECO:0000256" key="6">
    <source>
        <dbReference type="ARBA" id="ARBA00023136"/>
    </source>
</evidence>
<keyword evidence="8 9" id="KW-0449">Lipoprotein</keyword>
<dbReference type="Gene3D" id="1.20.1600.10">
    <property type="entry name" value="Outer membrane efflux proteins (OEP)"/>
    <property type="match status" value="1"/>
</dbReference>
<keyword evidence="4 9" id="KW-0812">Transmembrane</keyword>
<dbReference type="EMBL" id="JAQGFR010000097">
    <property type="protein sequence ID" value="MEB8513190.1"/>
    <property type="molecule type" value="Genomic_DNA"/>
</dbReference>
<dbReference type="InterPro" id="IPR003423">
    <property type="entry name" value="OMP_efflux"/>
</dbReference>
<evidence type="ECO:0000313" key="12">
    <source>
        <dbReference type="Proteomes" id="UP001308776"/>
    </source>
</evidence>
<keyword evidence="6 9" id="KW-0472">Membrane</keyword>
<organism evidence="11 12">
    <name type="scientific">Acidithiobacillus ferriphilus</name>
    <dbReference type="NCBI Taxonomy" id="1689834"/>
    <lineage>
        <taxon>Bacteria</taxon>
        <taxon>Pseudomonadati</taxon>
        <taxon>Pseudomonadota</taxon>
        <taxon>Acidithiobacillia</taxon>
        <taxon>Acidithiobacillales</taxon>
        <taxon>Acidithiobacillaceae</taxon>
        <taxon>Acidithiobacillus</taxon>
    </lineage>
</organism>
<keyword evidence="3 9" id="KW-1134">Transmembrane beta strand</keyword>
<comment type="caution">
    <text evidence="11">The sequence shown here is derived from an EMBL/GenBank/DDBJ whole genome shotgun (WGS) entry which is preliminary data.</text>
</comment>
<dbReference type="Pfam" id="PF02321">
    <property type="entry name" value="OEP"/>
    <property type="match status" value="2"/>
</dbReference>
<protein>
    <submittedName>
        <fullName evidence="11">Efflux transporter outer membrane subunit</fullName>
    </submittedName>
</protein>
<reference evidence="11 12" key="1">
    <citation type="submission" date="2022-11" db="EMBL/GenBank/DDBJ databases">
        <title>Comparative genomics analysis of Acidithiobacillus ferriphilus.</title>
        <authorList>
            <person name="Ma L."/>
        </authorList>
    </citation>
    <scope>NUCLEOTIDE SEQUENCE [LARGE SCALE GENOMIC DNA]</scope>
    <source>
        <strain evidence="11 12">DY15</strain>
    </source>
</reference>
<evidence type="ECO:0000256" key="8">
    <source>
        <dbReference type="ARBA" id="ARBA00023288"/>
    </source>
</evidence>
<dbReference type="SUPFAM" id="SSF56954">
    <property type="entry name" value="Outer membrane efflux proteins (OEP)"/>
    <property type="match status" value="1"/>
</dbReference>
<dbReference type="PROSITE" id="PS51257">
    <property type="entry name" value="PROKAR_LIPOPROTEIN"/>
    <property type="match status" value="1"/>
</dbReference>
<evidence type="ECO:0000256" key="3">
    <source>
        <dbReference type="ARBA" id="ARBA00022452"/>
    </source>
</evidence>
<dbReference type="NCBIfam" id="TIGR01845">
    <property type="entry name" value="outer_NodT"/>
    <property type="match status" value="1"/>
</dbReference>
<gene>
    <name evidence="11" type="ORF">OW717_03945</name>
</gene>
<accession>A0ABU6FQR4</accession>
<keyword evidence="10" id="KW-0175">Coiled coil</keyword>
<dbReference type="Proteomes" id="UP001308776">
    <property type="component" value="Unassembled WGS sequence"/>
</dbReference>
<evidence type="ECO:0000256" key="1">
    <source>
        <dbReference type="ARBA" id="ARBA00004370"/>
    </source>
</evidence>
<evidence type="ECO:0000256" key="5">
    <source>
        <dbReference type="ARBA" id="ARBA00022729"/>
    </source>
</evidence>
<evidence type="ECO:0000256" key="2">
    <source>
        <dbReference type="ARBA" id="ARBA00007613"/>
    </source>
</evidence>
<comment type="similarity">
    <text evidence="2 9">Belongs to the outer membrane factor (OMF) (TC 1.B.17) family.</text>
</comment>
<feature type="chain" id="PRO_5045001863" evidence="9">
    <location>
        <begin position="21"/>
        <end position="483"/>
    </location>
</feature>
<evidence type="ECO:0000256" key="4">
    <source>
        <dbReference type="ARBA" id="ARBA00022692"/>
    </source>
</evidence>
<evidence type="ECO:0000256" key="10">
    <source>
        <dbReference type="SAM" id="Coils"/>
    </source>
</evidence>
<feature type="signal peptide" evidence="9">
    <location>
        <begin position="1"/>
        <end position="20"/>
    </location>
</feature>
<evidence type="ECO:0000256" key="7">
    <source>
        <dbReference type="ARBA" id="ARBA00023139"/>
    </source>
</evidence>
<dbReference type="InterPro" id="IPR010131">
    <property type="entry name" value="MdtP/NodT-like"/>
</dbReference>
<dbReference type="RefSeq" id="WP_081258178.1">
    <property type="nucleotide sequence ID" value="NZ_CP195642.1"/>
</dbReference>
<dbReference type="Gene3D" id="2.20.200.10">
    <property type="entry name" value="Outer membrane efflux proteins (OEP)"/>
    <property type="match status" value="1"/>
</dbReference>
<evidence type="ECO:0000313" key="11">
    <source>
        <dbReference type="EMBL" id="MEB8513190.1"/>
    </source>
</evidence>
<keyword evidence="7 9" id="KW-0564">Palmitate</keyword>
<keyword evidence="5 9" id="KW-0732">Signal</keyword>
<name>A0ABU6FQR4_9PROT</name>